<dbReference type="SUPFAM" id="SSF50630">
    <property type="entry name" value="Acid proteases"/>
    <property type="match status" value="1"/>
</dbReference>
<dbReference type="EMBL" id="MGEF01000013">
    <property type="protein sequence ID" value="OGL79296.1"/>
    <property type="molecule type" value="Genomic_DNA"/>
</dbReference>
<protein>
    <recommendedName>
        <fullName evidence="3">Peptidase A2 domain-containing protein</fullName>
    </recommendedName>
</protein>
<accession>A0A1F7ULZ0</accession>
<reference evidence="1 2" key="1">
    <citation type="journal article" date="2016" name="Nat. Commun.">
        <title>Thousands of microbial genomes shed light on interconnected biogeochemical processes in an aquifer system.</title>
        <authorList>
            <person name="Anantharaman K."/>
            <person name="Brown C.T."/>
            <person name="Hug L.A."/>
            <person name="Sharon I."/>
            <person name="Castelle C.J."/>
            <person name="Probst A.J."/>
            <person name="Thomas B.C."/>
            <person name="Singh A."/>
            <person name="Wilkins M.J."/>
            <person name="Karaoz U."/>
            <person name="Brodie E.L."/>
            <person name="Williams K.H."/>
            <person name="Hubbard S.S."/>
            <person name="Banfield J.F."/>
        </authorList>
    </citation>
    <scope>NUCLEOTIDE SEQUENCE [LARGE SCALE GENOMIC DNA]</scope>
</reference>
<dbReference type="STRING" id="1802397.A3J43_01655"/>
<evidence type="ECO:0000313" key="1">
    <source>
        <dbReference type="EMBL" id="OGL79296.1"/>
    </source>
</evidence>
<evidence type="ECO:0008006" key="3">
    <source>
        <dbReference type="Google" id="ProtNLM"/>
    </source>
</evidence>
<organism evidence="1 2">
    <name type="scientific">Candidatus Uhrbacteria bacterium RIFCSPHIGHO2_12_FULL_54_23</name>
    <dbReference type="NCBI Taxonomy" id="1802397"/>
    <lineage>
        <taxon>Bacteria</taxon>
        <taxon>Candidatus Uhriibacteriota</taxon>
    </lineage>
</organism>
<evidence type="ECO:0000313" key="2">
    <source>
        <dbReference type="Proteomes" id="UP000176604"/>
    </source>
</evidence>
<dbReference type="InterPro" id="IPR021109">
    <property type="entry name" value="Peptidase_aspartic_dom_sf"/>
</dbReference>
<gene>
    <name evidence="1" type="ORF">A3J43_01655</name>
</gene>
<name>A0A1F7ULZ0_9BACT</name>
<comment type="caution">
    <text evidence="1">The sequence shown here is derived from an EMBL/GenBank/DDBJ whole genome shotgun (WGS) entry which is preliminary data.</text>
</comment>
<proteinExistence type="predicted"/>
<dbReference type="AlphaFoldDB" id="A0A1F7ULZ0"/>
<dbReference type="Proteomes" id="UP000176604">
    <property type="component" value="Unassembled WGS sequence"/>
</dbReference>
<sequence>MEIEFDFRAEGSGLFGAIRRPVARVVLERGQVKLPEIFYVDSGADVTLIPLSVGELLGFTILRTHEITEIKGIGEKGVPILIRRLKMWLGDYGFTARVAWCLTEGVPPLLGREDVFKLFSITFERNRATVIRTA</sequence>